<organism evidence="4 5">
    <name type="scientific">Gilvirhabdus luticola</name>
    <dbReference type="NCBI Taxonomy" id="3079858"/>
    <lineage>
        <taxon>Bacteria</taxon>
        <taxon>Pseudomonadati</taxon>
        <taxon>Bacteroidota</taxon>
        <taxon>Flavobacteriia</taxon>
        <taxon>Flavobacteriales</taxon>
        <taxon>Flavobacteriaceae</taxon>
        <taxon>Gilvirhabdus</taxon>
    </lineage>
</organism>
<dbReference type="InterPro" id="IPR003782">
    <property type="entry name" value="SCO1/SenC"/>
</dbReference>
<keyword evidence="2" id="KW-0186">Copper</keyword>
<gene>
    <name evidence="4" type="ORF">RXV94_06600</name>
</gene>
<dbReference type="PANTHER" id="PTHR12151">
    <property type="entry name" value="ELECTRON TRANSPORT PROTIN SCO1/SENC FAMILY MEMBER"/>
    <property type="match status" value="1"/>
</dbReference>
<comment type="similarity">
    <text evidence="1">Belongs to the SCO1/2 family.</text>
</comment>
<sequence>MRDRMNNPREFFRIFSTLIFFALISCDQGSERQLPIYNPSDFNPDLVDKSLRNKSKYHTVSDFSLTNQNGEIISQKDYENKIYVVDFIFTRCETICPIMTANMEEIQNKFKYNKELLLLSLSVTPELDSVSVLRKYANDNGVIDSKWNITTGDKKHIYGLARKSYFAVVTRGDGDLQDFIHTPNFILVDKKKQIRGIYDGTDNNEIVQLIKDIENLIN</sequence>
<dbReference type="RefSeq" id="WP_316661746.1">
    <property type="nucleotide sequence ID" value="NZ_JAWHTF010000002.1"/>
</dbReference>
<accession>A0ABU3U686</accession>
<dbReference type="PROSITE" id="PS51352">
    <property type="entry name" value="THIOREDOXIN_2"/>
    <property type="match status" value="1"/>
</dbReference>
<evidence type="ECO:0000313" key="4">
    <source>
        <dbReference type="EMBL" id="MDU8885824.1"/>
    </source>
</evidence>
<dbReference type="CDD" id="cd02968">
    <property type="entry name" value="SCO"/>
    <property type="match status" value="1"/>
</dbReference>
<dbReference type="InterPro" id="IPR013766">
    <property type="entry name" value="Thioredoxin_domain"/>
</dbReference>
<evidence type="ECO:0000259" key="3">
    <source>
        <dbReference type="PROSITE" id="PS51352"/>
    </source>
</evidence>
<dbReference type="SUPFAM" id="SSF52833">
    <property type="entry name" value="Thioredoxin-like"/>
    <property type="match status" value="1"/>
</dbReference>
<feature type="domain" description="Thioredoxin" evidence="3">
    <location>
        <begin position="54"/>
        <end position="218"/>
    </location>
</feature>
<comment type="caution">
    <text evidence="4">The sequence shown here is derived from an EMBL/GenBank/DDBJ whole genome shotgun (WGS) entry which is preliminary data.</text>
</comment>
<reference evidence="4 5" key="1">
    <citation type="submission" date="2023-10" db="EMBL/GenBank/DDBJ databases">
        <title>Marimonas sp. nov. isolated from tidal mud flat.</title>
        <authorList>
            <person name="Jaincy N.J."/>
            <person name="Srinivasan S."/>
            <person name="Lee S.-S."/>
        </authorList>
    </citation>
    <scope>NUCLEOTIDE SEQUENCE [LARGE SCALE GENOMIC DNA]</scope>
    <source>
        <strain evidence="4 5">MJ-SS3</strain>
    </source>
</reference>
<dbReference type="PROSITE" id="PS51257">
    <property type="entry name" value="PROKAR_LIPOPROTEIN"/>
    <property type="match status" value="1"/>
</dbReference>
<protein>
    <submittedName>
        <fullName evidence="4">SCO family protein</fullName>
    </submittedName>
</protein>
<evidence type="ECO:0000313" key="5">
    <source>
        <dbReference type="Proteomes" id="UP001268651"/>
    </source>
</evidence>
<dbReference type="Pfam" id="PF02630">
    <property type="entry name" value="SCO1-SenC"/>
    <property type="match status" value="1"/>
</dbReference>
<keyword evidence="5" id="KW-1185">Reference proteome</keyword>
<name>A0ABU3U686_9FLAO</name>
<evidence type="ECO:0000256" key="2">
    <source>
        <dbReference type="ARBA" id="ARBA00023008"/>
    </source>
</evidence>
<dbReference type="EMBL" id="JAWHTF010000002">
    <property type="protein sequence ID" value="MDU8885824.1"/>
    <property type="molecule type" value="Genomic_DNA"/>
</dbReference>
<dbReference type="PANTHER" id="PTHR12151:SF25">
    <property type="entry name" value="LINALOOL DEHYDRATASE_ISOMERASE DOMAIN-CONTAINING PROTEIN"/>
    <property type="match status" value="1"/>
</dbReference>
<proteinExistence type="inferred from homology"/>
<dbReference type="Proteomes" id="UP001268651">
    <property type="component" value="Unassembled WGS sequence"/>
</dbReference>
<dbReference type="Gene3D" id="3.40.30.10">
    <property type="entry name" value="Glutaredoxin"/>
    <property type="match status" value="1"/>
</dbReference>
<dbReference type="InterPro" id="IPR036249">
    <property type="entry name" value="Thioredoxin-like_sf"/>
</dbReference>
<evidence type="ECO:0000256" key="1">
    <source>
        <dbReference type="ARBA" id="ARBA00010996"/>
    </source>
</evidence>